<comment type="caution">
    <text evidence="8">The sequence shown here is derived from an EMBL/GenBank/DDBJ whole genome shotgun (WGS) entry which is preliminary data.</text>
</comment>
<keyword evidence="2" id="KW-1003">Cell membrane</keyword>
<feature type="domain" description="ABC3 transporter permease C-terminal" evidence="7">
    <location>
        <begin position="1"/>
        <end position="88"/>
    </location>
</feature>
<feature type="transmembrane region" description="Helical" evidence="6">
    <location>
        <begin position="55"/>
        <end position="84"/>
    </location>
</feature>
<reference evidence="8" key="1">
    <citation type="submission" date="2019-08" db="EMBL/GenBank/DDBJ databases">
        <authorList>
            <person name="Kucharzyk K."/>
            <person name="Murdoch R.W."/>
            <person name="Higgins S."/>
            <person name="Loffler F."/>
        </authorList>
    </citation>
    <scope>NUCLEOTIDE SEQUENCE</scope>
</reference>
<proteinExistence type="predicted"/>
<evidence type="ECO:0000256" key="1">
    <source>
        <dbReference type="ARBA" id="ARBA00004651"/>
    </source>
</evidence>
<comment type="subcellular location">
    <subcellularLocation>
        <location evidence="1">Cell membrane</location>
        <topology evidence="1">Multi-pass membrane protein</topology>
    </subcellularLocation>
</comment>
<evidence type="ECO:0000256" key="4">
    <source>
        <dbReference type="ARBA" id="ARBA00022989"/>
    </source>
</evidence>
<dbReference type="InterPro" id="IPR003838">
    <property type="entry name" value="ABC3_permease_C"/>
</dbReference>
<protein>
    <recommendedName>
        <fullName evidence="7">ABC3 transporter permease C-terminal domain-containing protein</fullName>
    </recommendedName>
</protein>
<gene>
    <name evidence="8" type="ORF">SDC9_151094</name>
</gene>
<organism evidence="8">
    <name type="scientific">bioreactor metagenome</name>
    <dbReference type="NCBI Taxonomy" id="1076179"/>
    <lineage>
        <taxon>unclassified sequences</taxon>
        <taxon>metagenomes</taxon>
        <taxon>ecological metagenomes</taxon>
    </lineage>
</organism>
<feature type="transmembrane region" description="Helical" evidence="6">
    <location>
        <begin position="21"/>
        <end position="43"/>
    </location>
</feature>
<keyword evidence="5 6" id="KW-0472">Membrane</keyword>
<dbReference type="Pfam" id="PF02687">
    <property type="entry name" value="FtsX"/>
    <property type="match status" value="1"/>
</dbReference>
<accession>A0A645ER84</accession>
<evidence type="ECO:0000256" key="3">
    <source>
        <dbReference type="ARBA" id="ARBA00022692"/>
    </source>
</evidence>
<evidence type="ECO:0000256" key="2">
    <source>
        <dbReference type="ARBA" id="ARBA00022475"/>
    </source>
</evidence>
<dbReference type="GO" id="GO:0005886">
    <property type="term" value="C:plasma membrane"/>
    <property type="evidence" value="ECO:0007669"/>
    <property type="project" value="UniProtKB-SubCell"/>
</dbReference>
<dbReference type="AlphaFoldDB" id="A0A645ER84"/>
<sequence length="97" mass="10866">MLQSVGMTGKQLTDMLIGEGLAYVALTLIFTVTVGSFVSYALVKLLTNQIWFFSYHFTLLPIVICVPFLILIAILIPIVSYRLVSKQSVVERLREAE</sequence>
<dbReference type="EMBL" id="VSSQ01049777">
    <property type="protein sequence ID" value="MPN03860.1"/>
    <property type="molecule type" value="Genomic_DNA"/>
</dbReference>
<keyword evidence="3 6" id="KW-0812">Transmembrane</keyword>
<evidence type="ECO:0000259" key="7">
    <source>
        <dbReference type="Pfam" id="PF02687"/>
    </source>
</evidence>
<evidence type="ECO:0000313" key="8">
    <source>
        <dbReference type="EMBL" id="MPN03860.1"/>
    </source>
</evidence>
<keyword evidence="4 6" id="KW-1133">Transmembrane helix</keyword>
<evidence type="ECO:0000256" key="5">
    <source>
        <dbReference type="ARBA" id="ARBA00023136"/>
    </source>
</evidence>
<name>A0A645ER84_9ZZZZ</name>
<evidence type="ECO:0000256" key="6">
    <source>
        <dbReference type="SAM" id="Phobius"/>
    </source>
</evidence>